<protein>
    <submittedName>
        <fullName evidence="2">Uncharacterized protein</fullName>
    </submittedName>
</protein>
<keyword evidence="1" id="KW-1133">Transmembrane helix</keyword>
<feature type="transmembrane region" description="Helical" evidence="1">
    <location>
        <begin position="7"/>
        <end position="33"/>
    </location>
</feature>
<keyword evidence="1" id="KW-0472">Membrane</keyword>
<accession>A0ABQ4UWG2</accession>
<gene>
    <name evidence="2" type="ORF">BGCPKDLD_3155</name>
</gene>
<reference evidence="2" key="2">
    <citation type="submission" date="2021-08" db="EMBL/GenBank/DDBJ databases">
        <authorList>
            <person name="Tani A."/>
            <person name="Ola A."/>
            <person name="Ogura Y."/>
            <person name="Katsura K."/>
            <person name="Hayashi T."/>
        </authorList>
    </citation>
    <scope>NUCLEOTIDE SEQUENCE</scope>
    <source>
        <strain evidence="2">DSM 14458</strain>
    </source>
</reference>
<evidence type="ECO:0000256" key="1">
    <source>
        <dbReference type="SAM" id="Phobius"/>
    </source>
</evidence>
<reference evidence="2" key="1">
    <citation type="journal article" date="2021" name="Front. Microbiol.">
        <title>Comprehensive Comparative Genomics and Phenotyping of Methylobacterium Species.</title>
        <authorList>
            <person name="Alessa O."/>
            <person name="Ogura Y."/>
            <person name="Fujitani Y."/>
            <person name="Takami H."/>
            <person name="Hayashi T."/>
            <person name="Sahin N."/>
            <person name="Tani A."/>
        </authorList>
    </citation>
    <scope>NUCLEOTIDE SEQUENCE</scope>
    <source>
        <strain evidence="2">DSM 14458</strain>
    </source>
</reference>
<dbReference type="EMBL" id="BPRE01000009">
    <property type="protein sequence ID" value="GJE76560.1"/>
    <property type="molecule type" value="Genomic_DNA"/>
</dbReference>
<sequence length="84" mass="8815">MRGNVRAVATLALLFGGAALLILVSLVLLLLSVRDAIAVLVGSDAIAALIVALPFLIATAILMWAGLRRMSLREVPRGKTPDHS</sequence>
<proteinExistence type="predicted"/>
<dbReference type="InterPro" id="IPR009937">
    <property type="entry name" value="Phage_holin_3_6"/>
</dbReference>
<comment type="caution">
    <text evidence="2">The sequence shown here is derived from an EMBL/GenBank/DDBJ whole genome shotgun (WGS) entry which is preliminary data.</text>
</comment>
<name>A0ABQ4UWG2_9HYPH</name>
<evidence type="ECO:0000313" key="3">
    <source>
        <dbReference type="Proteomes" id="UP001055093"/>
    </source>
</evidence>
<dbReference type="Proteomes" id="UP001055093">
    <property type="component" value="Unassembled WGS sequence"/>
</dbReference>
<feature type="transmembrane region" description="Helical" evidence="1">
    <location>
        <begin position="45"/>
        <end position="67"/>
    </location>
</feature>
<dbReference type="Pfam" id="PF07332">
    <property type="entry name" value="Phage_holin_3_6"/>
    <property type="match status" value="1"/>
</dbReference>
<evidence type="ECO:0000313" key="2">
    <source>
        <dbReference type="EMBL" id="GJE76560.1"/>
    </source>
</evidence>
<keyword evidence="3" id="KW-1185">Reference proteome</keyword>
<organism evidence="2 3">
    <name type="scientific">Methylorubrum suomiense</name>
    <dbReference type="NCBI Taxonomy" id="144191"/>
    <lineage>
        <taxon>Bacteria</taxon>
        <taxon>Pseudomonadati</taxon>
        <taxon>Pseudomonadota</taxon>
        <taxon>Alphaproteobacteria</taxon>
        <taxon>Hyphomicrobiales</taxon>
        <taxon>Methylobacteriaceae</taxon>
        <taxon>Methylorubrum</taxon>
    </lineage>
</organism>
<keyword evidence="1" id="KW-0812">Transmembrane</keyword>